<dbReference type="EMBL" id="CP009805">
    <property type="protein sequence ID" value="ATZ46495.1"/>
    <property type="molecule type" value="Genomic_DNA"/>
</dbReference>
<dbReference type="Proteomes" id="UP000001798">
    <property type="component" value="Chromosome 1"/>
</dbReference>
<dbReference type="VEuPathDB" id="FungiDB:Bcin01g10790"/>
<dbReference type="OrthoDB" id="5289641at2759"/>
<protein>
    <submittedName>
        <fullName evidence="1">Uncharacterized protein</fullName>
    </submittedName>
</protein>
<reference evidence="1 2" key="3">
    <citation type="journal article" date="2017" name="Mol. Plant Pathol.">
        <title>A gapless genome sequence of the fungus Botrytis cinerea.</title>
        <authorList>
            <person name="Van Kan J.A."/>
            <person name="Stassen J.H."/>
            <person name="Mosbach A."/>
            <person name="Van Der Lee T.A."/>
            <person name="Faino L."/>
            <person name="Farmer A.D."/>
            <person name="Papasotiriou D.G."/>
            <person name="Zhou S."/>
            <person name="Seidl M.F."/>
            <person name="Cottam E."/>
            <person name="Edel D."/>
            <person name="Hahn M."/>
            <person name="Schwartz D.C."/>
            <person name="Dietrich R.A."/>
            <person name="Widdison S."/>
            <person name="Scalliet G."/>
        </authorList>
    </citation>
    <scope>NUCLEOTIDE SEQUENCE [LARGE SCALE GENOMIC DNA]</scope>
    <source>
        <strain evidence="1 2">B05.10</strain>
    </source>
</reference>
<name>A0A384J7A9_BOTFB</name>
<dbReference type="KEGG" id="bfu:BCIN_01g10790"/>
<evidence type="ECO:0000313" key="2">
    <source>
        <dbReference type="Proteomes" id="UP000001798"/>
    </source>
</evidence>
<dbReference type="RefSeq" id="XP_024546707.1">
    <property type="nucleotide sequence ID" value="XM_024690936.1"/>
</dbReference>
<accession>A0A384J7A9</accession>
<organism evidence="1 2">
    <name type="scientific">Botryotinia fuckeliana (strain B05.10)</name>
    <name type="common">Noble rot fungus</name>
    <name type="synonym">Botrytis cinerea</name>
    <dbReference type="NCBI Taxonomy" id="332648"/>
    <lineage>
        <taxon>Eukaryota</taxon>
        <taxon>Fungi</taxon>
        <taxon>Dikarya</taxon>
        <taxon>Ascomycota</taxon>
        <taxon>Pezizomycotina</taxon>
        <taxon>Leotiomycetes</taxon>
        <taxon>Helotiales</taxon>
        <taxon>Sclerotiniaceae</taxon>
        <taxon>Botrytis</taxon>
    </lineage>
</organism>
<dbReference type="RefSeq" id="XP_024546706.1">
    <property type="nucleotide sequence ID" value="XM_024690937.1"/>
</dbReference>
<dbReference type="PANTHER" id="PTHR39697:SF2">
    <property type="entry name" value="CYANOVIRIN-N DOMAIN-CONTAINING PROTEIN"/>
    <property type="match status" value="1"/>
</dbReference>
<dbReference type="EMBL" id="CP009805">
    <property type="protein sequence ID" value="ATZ46496.1"/>
    <property type="molecule type" value="Genomic_DNA"/>
</dbReference>
<evidence type="ECO:0000313" key="1">
    <source>
        <dbReference type="EMBL" id="ATZ46496.1"/>
    </source>
</evidence>
<proteinExistence type="predicted"/>
<reference evidence="1" key="4">
    <citation type="submission" date="2017-12" db="EMBL/GenBank/DDBJ databases">
        <authorList>
            <person name="van Kan J."/>
        </authorList>
    </citation>
    <scope>NUCLEOTIDE SEQUENCE</scope>
    <source>
        <strain evidence="1">B05.10</strain>
    </source>
</reference>
<keyword evidence="2" id="KW-1185">Reference proteome</keyword>
<dbReference type="PANTHER" id="PTHR39697">
    <property type="entry name" value="RICIN B LECTIN DOMAIN-CONTAINING PROTEIN-RELATED"/>
    <property type="match status" value="1"/>
</dbReference>
<dbReference type="GeneID" id="5437074"/>
<gene>
    <name evidence="1" type="ORF">BCIN_01g10790</name>
</gene>
<reference evidence="1 2" key="2">
    <citation type="journal article" date="2012" name="Eukaryot. Cell">
        <title>Genome update of Botrytis cinerea strains B05.10 and T4.</title>
        <authorList>
            <person name="Staats M."/>
            <person name="van Kan J.A."/>
        </authorList>
    </citation>
    <scope>NUCLEOTIDE SEQUENCE [LARGE SCALE GENOMIC DNA]</scope>
    <source>
        <strain evidence="1 2">B05.10</strain>
    </source>
</reference>
<sequence>MPLNMPLNMPLKMPFKMPEMSDVFEKDDTTPTTSTSPILTPTHSSIDDYFGKTIDNAVPEPGGIFMIRKRGYGKMITLEDGNLQLKPDSGMGGCHWVCVEKDGWLGFRNCISGTYIGHDGRGKFYAKATRHKDYESFCVRKHPDGDYLLLTRHWSKLWKMDIKRNGDGLNELVETETGGTTWQFVKVI</sequence>
<reference evidence="1 2" key="1">
    <citation type="journal article" date="2011" name="PLoS Genet.">
        <title>Genomic analysis of the necrotrophic fungal pathogens Sclerotinia sclerotiorum and Botrytis cinerea.</title>
        <authorList>
            <person name="Amselem J."/>
            <person name="Cuomo C.A."/>
            <person name="van Kan J.A."/>
            <person name="Viaud M."/>
            <person name="Benito E.P."/>
            <person name="Couloux A."/>
            <person name="Coutinho P.M."/>
            <person name="de Vries R.P."/>
            <person name="Dyer P.S."/>
            <person name="Fillinger S."/>
            <person name="Fournier E."/>
            <person name="Gout L."/>
            <person name="Hahn M."/>
            <person name="Kohn L."/>
            <person name="Lapalu N."/>
            <person name="Plummer K.M."/>
            <person name="Pradier J.M."/>
            <person name="Quevillon E."/>
            <person name="Sharon A."/>
            <person name="Simon A."/>
            <person name="ten Have A."/>
            <person name="Tudzynski B."/>
            <person name="Tudzynski P."/>
            <person name="Wincker P."/>
            <person name="Andrew M."/>
            <person name="Anthouard V."/>
            <person name="Beever R.E."/>
            <person name="Beffa R."/>
            <person name="Benoit I."/>
            <person name="Bouzid O."/>
            <person name="Brault B."/>
            <person name="Chen Z."/>
            <person name="Choquer M."/>
            <person name="Collemare J."/>
            <person name="Cotton P."/>
            <person name="Danchin E.G."/>
            <person name="Da Silva C."/>
            <person name="Gautier A."/>
            <person name="Giraud C."/>
            <person name="Giraud T."/>
            <person name="Gonzalez C."/>
            <person name="Grossetete S."/>
            <person name="Guldener U."/>
            <person name="Henrissat B."/>
            <person name="Howlett B.J."/>
            <person name="Kodira C."/>
            <person name="Kretschmer M."/>
            <person name="Lappartient A."/>
            <person name="Leroch M."/>
            <person name="Levis C."/>
            <person name="Mauceli E."/>
            <person name="Neuveglise C."/>
            <person name="Oeser B."/>
            <person name="Pearson M."/>
            <person name="Poulain J."/>
            <person name="Poussereau N."/>
            <person name="Quesneville H."/>
            <person name="Rascle C."/>
            <person name="Schumacher J."/>
            <person name="Segurens B."/>
            <person name="Sexton A."/>
            <person name="Silva E."/>
            <person name="Sirven C."/>
            <person name="Soanes D.M."/>
            <person name="Talbot N.J."/>
            <person name="Templeton M."/>
            <person name="Yandava C."/>
            <person name="Yarden O."/>
            <person name="Zeng Q."/>
            <person name="Rollins J.A."/>
            <person name="Lebrun M.H."/>
            <person name="Dickman M."/>
        </authorList>
    </citation>
    <scope>NUCLEOTIDE SEQUENCE [LARGE SCALE GENOMIC DNA]</scope>
    <source>
        <strain evidence="1 2">B05.10</strain>
    </source>
</reference>
<dbReference type="AlphaFoldDB" id="A0A384J7A9"/>